<reference evidence="8 9" key="1">
    <citation type="journal article" date="2016" name="Proc. Natl. Acad. Sci. U.S.A.">
        <title>Comparative genomics of biotechnologically important yeasts.</title>
        <authorList>
            <person name="Riley R."/>
            <person name="Haridas S."/>
            <person name="Wolfe K.H."/>
            <person name="Lopes M.R."/>
            <person name="Hittinger C.T."/>
            <person name="Goeker M."/>
            <person name="Salamov A.A."/>
            <person name="Wisecaver J.H."/>
            <person name="Long T.M."/>
            <person name="Calvey C.H."/>
            <person name="Aerts A.L."/>
            <person name="Barry K.W."/>
            <person name="Choi C."/>
            <person name="Clum A."/>
            <person name="Coughlan A.Y."/>
            <person name="Deshpande S."/>
            <person name="Douglass A.P."/>
            <person name="Hanson S.J."/>
            <person name="Klenk H.-P."/>
            <person name="LaButti K.M."/>
            <person name="Lapidus A."/>
            <person name="Lindquist E.A."/>
            <person name="Lipzen A.M."/>
            <person name="Meier-Kolthoff J.P."/>
            <person name="Ohm R.A."/>
            <person name="Otillar R.P."/>
            <person name="Pangilinan J.L."/>
            <person name="Peng Y."/>
            <person name="Rokas A."/>
            <person name="Rosa C.A."/>
            <person name="Scheuner C."/>
            <person name="Sibirny A.A."/>
            <person name="Slot J.C."/>
            <person name="Stielow J.B."/>
            <person name="Sun H."/>
            <person name="Kurtzman C.P."/>
            <person name="Blackwell M."/>
            <person name="Grigoriev I.V."/>
            <person name="Jeffries T.W."/>
        </authorList>
    </citation>
    <scope>NUCLEOTIDE SEQUENCE [LARGE SCALE GENOMIC DNA]</scope>
    <source>
        <strain evidence="8 9">NRRL Y-11557</strain>
    </source>
</reference>
<dbReference type="GO" id="GO:0016020">
    <property type="term" value="C:membrane"/>
    <property type="evidence" value="ECO:0007669"/>
    <property type="project" value="UniProtKB-SubCell"/>
</dbReference>
<evidence type="ECO:0000256" key="2">
    <source>
        <dbReference type="ARBA" id="ARBA00009530"/>
    </source>
</evidence>
<keyword evidence="5 7" id="KW-0472">Membrane</keyword>
<protein>
    <recommendedName>
        <fullName evidence="10">Stress response RCI peptide</fullName>
    </recommendedName>
</protein>
<feature type="transmembrane region" description="Helical" evidence="7">
    <location>
        <begin position="31"/>
        <end position="52"/>
    </location>
</feature>
<feature type="transmembrane region" description="Helical" evidence="7">
    <location>
        <begin position="7"/>
        <end position="25"/>
    </location>
</feature>
<dbReference type="Pfam" id="PF01679">
    <property type="entry name" value="Pmp3"/>
    <property type="match status" value="1"/>
</dbReference>
<dbReference type="EMBL" id="KV454295">
    <property type="protein sequence ID" value="ODQ72492.1"/>
    <property type="molecule type" value="Genomic_DNA"/>
</dbReference>
<dbReference type="Proteomes" id="UP000094385">
    <property type="component" value="Unassembled WGS sequence"/>
</dbReference>
<comment type="subcellular location">
    <subcellularLocation>
        <location evidence="1">Membrane</location>
    </subcellularLocation>
</comment>
<evidence type="ECO:0000256" key="4">
    <source>
        <dbReference type="ARBA" id="ARBA00022989"/>
    </source>
</evidence>
<name>A0A1E3Q5R6_LIPST</name>
<evidence type="ECO:0000313" key="8">
    <source>
        <dbReference type="EMBL" id="ODQ72492.1"/>
    </source>
</evidence>
<dbReference type="PANTHER" id="PTHR21659:SF42">
    <property type="entry name" value="UPF0057 MEMBRANE PROTEIN ZK632.10-RELATED"/>
    <property type="match status" value="1"/>
</dbReference>
<evidence type="ECO:0000256" key="6">
    <source>
        <dbReference type="SAM" id="MobiDB-lite"/>
    </source>
</evidence>
<dbReference type="OrthoDB" id="2802411at2759"/>
<keyword evidence="3 7" id="KW-0812">Transmembrane</keyword>
<accession>A0A1E3Q5R6</accession>
<dbReference type="PANTHER" id="PTHR21659">
    <property type="entry name" value="HYDROPHOBIC PROTEIN RCI2 LOW TEMPERATURE AND SALT RESPONSIVE PROTEIN LTI6 -RELATED"/>
    <property type="match status" value="1"/>
</dbReference>
<evidence type="ECO:0000256" key="5">
    <source>
        <dbReference type="ARBA" id="ARBA00023136"/>
    </source>
</evidence>
<evidence type="ECO:0000256" key="7">
    <source>
        <dbReference type="SAM" id="Phobius"/>
    </source>
</evidence>
<keyword evidence="9" id="KW-1185">Reference proteome</keyword>
<dbReference type="AlphaFoldDB" id="A0A1E3Q5R6"/>
<gene>
    <name evidence="8" type="ORF">LIPSTDRAFT_3885</name>
</gene>
<comment type="similarity">
    <text evidence="2">Belongs to the UPF0057 (PMP3) family.</text>
</comment>
<organism evidence="8 9">
    <name type="scientific">Lipomyces starkeyi NRRL Y-11557</name>
    <dbReference type="NCBI Taxonomy" id="675824"/>
    <lineage>
        <taxon>Eukaryota</taxon>
        <taxon>Fungi</taxon>
        <taxon>Dikarya</taxon>
        <taxon>Ascomycota</taxon>
        <taxon>Saccharomycotina</taxon>
        <taxon>Lipomycetes</taxon>
        <taxon>Lipomycetales</taxon>
        <taxon>Lipomycetaceae</taxon>
        <taxon>Lipomyces</taxon>
    </lineage>
</organism>
<dbReference type="PROSITE" id="PS01309">
    <property type="entry name" value="UPF0057"/>
    <property type="match status" value="1"/>
</dbReference>
<proteinExistence type="inferred from homology"/>
<sequence length="148" mass="16019">MDPIGSFIVVIASLFIPPLGVFFISGCSVDFIINVGLTMLGYLPGLLHALYLEYIYYTRREDAANGITNIGRAPGVYSDVIQRGGYSLRHIRSRESARAASPRPTRYKDNTVGSAMSSAPQQQKQTPPPKYEEARADAPHAGAAGGME</sequence>
<evidence type="ECO:0000256" key="1">
    <source>
        <dbReference type="ARBA" id="ARBA00004370"/>
    </source>
</evidence>
<feature type="region of interest" description="Disordered" evidence="6">
    <location>
        <begin position="92"/>
        <end position="148"/>
    </location>
</feature>
<evidence type="ECO:0008006" key="10">
    <source>
        <dbReference type="Google" id="ProtNLM"/>
    </source>
</evidence>
<dbReference type="InterPro" id="IPR000612">
    <property type="entry name" value="PMP3"/>
</dbReference>
<evidence type="ECO:0000313" key="9">
    <source>
        <dbReference type="Proteomes" id="UP000094385"/>
    </source>
</evidence>
<keyword evidence="4 7" id="KW-1133">Transmembrane helix</keyword>
<evidence type="ECO:0000256" key="3">
    <source>
        <dbReference type="ARBA" id="ARBA00022692"/>
    </source>
</evidence>